<dbReference type="EC" id="4.1.1.23" evidence="7"/>
<accession>A0A1G2ETT7</accession>
<feature type="binding site" evidence="7 9">
    <location>
        <position position="207"/>
    </location>
    <ligand>
        <name>substrate</name>
    </ligand>
</feature>
<feature type="binding site" evidence="7 9">
    <location>
        <position position="187"/>
    </location>
    <ligand>
        <name>substrate</name>
    </ligand>
</feature>
<evidence type="ECO:0000256" key="9">
    <source>
        <dbReference type="PIRSR" id="PIRSR614732-2"/>
    </source>
</evidence>
<dbReference type="InterPro" id="IPR047596">
    <property type="entry name" value="OMPdecase_bac"/>
</dbReference>
<dbReference type="GO" id="GO:0004590">
    <property type="term" value="F:orotidine-5'-phosphate decarboxylase activity"/>
    <property type="evidence" value="ECO:0007669"/>
    <property type="project" value="UniProtKB-UniRule"/>
</dbReference>
<feature type="binding site" evidence="7 9">
    <location>
        <position position="12"/>
    </location>
    <ligand>
        <name>substrate</name>
    </ligand>
</feature>
<organism evidence="12 13">
    <name type="scientific">Candidatus Nealsonbacteria bacterium RIFOXYC1_FULL_40_7</name>
    <dbReference type="NCBI Taxonomy" id="1801678"/>
    <lineage>
        <taxon>Bacteria</taxon>
        <taxon>Candidatus Nealsoniibacteriota</taxon>
    </lineage>
</organism>
<dbReference type="EMBL" id="MHMN01000001">
    <property type="protein sequence ID" value="OGZ29229.1"/>
    <property type="molecule type" value="Genomic_DNA"/>
</dbReference>
<evidence type="ECO:0000313" key="13">
    <source>
        <dbReference type="Proteomes" id="UP000176326"/>
    </source>
</evidence>
<proteinExistence type="inferred from homology"/>
<feature type="binding site" evidence="7 9">
    <location>
        <position position="117"/>
    </location>
    <ligand>
        <name>substrate</name>
    </ligand>
</feature>
<dbReference type="SUPFAM" id="SSF51366">
    <property type="entry name" value="Ribulose-phoshate binding barrel"/>
    <property type="match status" value="1"/>
</dbReference>
<comment type="caution">
    <text evidence="12">The sequence shown here is derived from an EMBL/GenBank/DDBJ whole genome shotgun (WGS) entry which is preliminary data.</text>
</comment>
<evidence type="ECO:0000256" key="7">
    <source>
        <dbReference type="HAMAP-Rule" id="MF_01200"/>
    </source>
</evidence>
<feature type="domain" description="Orotidine 5'-phosphate decarboxylase" evidence="11">
    <location>
        <begin position="6"/>
        <end position="227"/>
    </location>
</feature>
<dbReference type="InterPro" id="IPR018089">
    <property type="entry name" value="OMPdecase_AS"/>
</dbReference>
<dbReference type="InterPro" id="IPR014732">
    <property type="entry name" value="OMPdecase"/>
</dbReference>
<dbReference type="InterPro" id="IPR001754">
    <property type="entry name" value="OMPdeCOase_dom"/>
</dbReference>
<comment type="function">
    <text evidence="1 7">Catalyzes the decarboxylation of orotidine 5'-monophosphate (OMP) to uridine 5'-monophosphate (UMP).</text>
</comment>
<evidence type="ECO:0000256" key="4">
    <source>
        <dbReference type="ARBA" id="ARBA00022975"/>
    </source>
</evidence>
<dbReference type="CDD" id="cd04725">
    <property type="entry name" value="OMP_decarboxylase_like"/>
    <property type="match status" value="1"/>
</dbReference>
<evidence type="ECO:0000259" key="11">
    <source>
        <dbReference type="SMART" id="SM00934"/>
    </source>
</evidence>
<keyword evidence="4 7" id="KW-0665">Pyrimidine biosynthesis</keyword>
<keyword evidence="5 7" id="KW-0456">Lyase</keyword>
<reference evidence="12 13" key="1">
    <citation type="journal article" date="2016" name="Nat. Commun.">
        <title>Thousands of microbial genomes shed light on interconnected biogeochemical processes in an aquifer system.</title>
        <authorList>
            <person name="Anantharaman K."/>
            <person name="Brown C.T."/>
            <person name="Hug L.A."/>
            <person name="Sharon I."/>
            <person name="Castelle C.J."/>
            <person name="Probst A.J."/>
            <person name="Thomas B.C."/>
            <person name="Singh A."/>
            <person name="Wilkins M.J."/>
            <person name="Karaoz U."/>
            <person name="Brodie E.L."/>
            <person name="Williams K.H."/>
            <person name="Hubbard S.S."/>
            <person name="Banfield J.F."/>
        </authorList>
    </citation>
    <scope>NUCLEOTIDE SEQUENCE [LARGE SCALE GENOMIC DNA]</scope>
</reference>
<keyword evidence="3 7" id="KW-0210">Decarboxylase</keyword>
<comment type="pathway">
    <text evidence="2 7 10">Pyrimidine metabolism; UMP biosynthesis via de novo pathway; UMP from orotate: step 2/2.</text>
</comment>
<evidence type="ECO:0000256" key="10">
    <source>
        <dbReference type="RuleBase" id="RU000512"/>
    </source>
</evidence>
<dbReference type="GO" id="GO:0006207">
    <property type="term" value="P:'de novo' pyrimidine nucleobase biosynthetic process"/>
    <property type="evidence" value="ECO:0007669"/>
    <property type="project" value="InterPro"/>
</dbReference>
<dbReference type="UniPathway" id="UPA00070">
    <property type="reaction ID" value="UER00120"/>
</dbReference>
<dbReference type="NCBIfam" id="TIGR01740">
    <property type="entry name" value="pyrF"/>
    <property type="match status" value="1"/>
</dbReference>
<dbReference type="AlphaFoldDB" id="A0A1G2ETT7"/>
<comment type="similarity">
    <text evidence="7">Belongs to the OMP decarboxylase family. Type 1 subfamily.</text>
</comment>
<feature type="binding site" evidence="7 9">
    <location>
        <position position="178"/>
    </location>
    <ligand>
        <name>substrate</name>
    </ligand>
</feature>
<dbReference type="HAMAP" id="MF_01200_B">
    <property type="entry name" value="OMPdecase_type1_B"/>
    <property type="match status" value="1"/>
</dbReference>
<evidence type="ECO:0000256" key="5">
    <source>
        <dbReference type="ARBA" id="ARBA00023239"/>
    </source>
</evidence>
<feature type="binding site" evidence="7 9">
    <location>
        <position position="208"/>
    </location>
    <ligand>
        <name>substrate</name>
    </ligand>
</feature>
<feature type="binding site" evidence="7">
    <location>
        <begin position="62"/>
        <end position="71"/>
    </location>
    <ligand>
        <name>substrate</name>
    </ligand>
</feature>
<feature type="active site" description="For OMPdecase activity" evidence="8">
    <location>
        <position position="62"/>
    </location>
</feature>
<gene>
    <name evidence="7" type="primary">pyrF</name>
    <name evidence="12" type="ORF">A2427_03045</name>
</gene>
<feature type="binding site" evidence="7 9">
    <location>
        <position position="34"/>
    </location>
    <ligand>
        <name>substrate</name>
    </ligand>
</feature>
<evidence type="ECO:0000256" key="1">
    <source>
        <dbReference type="ARBA" id="ARBA00002356"/>
    </source>
</evidence>
<evidence type="ECO:0000256" key="3">
    <source>
        <dbReference type="ARBA" id="ARBA00022793"/>
    </source>
</evidence>
<dbReference type="PROSITE" id="PS00156">
    <property type="entry name" value="OMPDECASE"/>
    <property type="match status" value="1"/>
</dbReference>
<evidence type="ECO:0000256" key="8">
    <source>
        <dbReference type="PIRSR" id="PIRSR614732-1"/>
    </source>
</evidence>
<evidence type="ECO:0000256" key="2">
    <source>
        <dbReference type="ARBA" id="ARBA00004861"/>
    </source>
</evidence>
<dbReference type="Gene3D" id="3.20.20.70">
    <property type="entry name" value="Aldolase class I"/>
    <property type="match status" value="1"/>
</dbReference>
<dbReference type="Pfam" id="PF00215">
    <property type="entry name" value="OMPdecase"/>
    <property type="match status" value="1"/>
</dbReference>
<comment type="catalytic activity">
    <reaction evidence="6 7 10">
        <text>orotidine 5'-phosphate + H(+) = UMP + CO2</text>
        <dbReference type="Rhea" id="RHEA:11596"/>
        <dbReference type="ChEBI" id="CHEBI:15378"/>
        <dbReference type="ChEBI" id="CHEBI:16526"/>
        <dbReference type="ChEBI" id="CHEBI:57538"/>
        <dbReference type="ChEBI" id="CHEBI:57865"/>
        <dbReference type="EC" id="4.1.1.23"/>
    </reaction>
</comment>
<dbReference type="InterPro" id="IPR013785">
    <property type="entry name" value="Aldolase_TIM"/>
</dbReference>
<feature type="active site" description="Proton donor" evidence="7">
    <location>
        <position position="64"/>
    </location>
</feature>
<dbReference type="PANTHER" id="PTHR32119:SF2">
    <property type="entry name" value="OROTIDINE 5'-PHOSPHATE DECARBOXYLASE"/>
    <property type="match status" value="1"/>
</dbReference>
<dbReference type="InterPro" id="IPR011060">
    <property type="entry name" value="RibuloseP-bd_barrel"/>
</dbReference>
<sequence>MEARDRIIVALDVSSLEKAESLVRELAPLVGCFKVGLQLLTSVGAPRVVEFLHDLDGKVFLDGKFDDIPNTVGEAAAAASGLGVAMFNVHASAGVEAMMAAVQNKGASQVLAVTVLTSLEENNAHLIFGAPSKAKVLQLARDAKIAGVDGIICSPQELELLGKQKELAGLLKVTPGVRPVWAAAGDQKRVMTPGDAIMAGATALVIGRPITKPPQEVGTPADAAKHIADEITEALERRK</sequence>
<feature type="active site" description="For OMPdecase activity" evidence="8">
    <location>
        <position position="67"/>
    </location>
</feature>
<dbReference type="PANTHER" id="PTHR32119">
    <property type="entry name" value="OROTIDINE 5'-PHOSPHATE DECARBOXYLASE"/>
    <property type="match status" value="1"/>
</dbReference>
<dbReference type="SMART" id="SM00934">
    <property type="entry name" value="OMPdecase"/>
    <property type="match status" value="1"/>
</dbReference>
<protein>
    <recommendedName>
        <fullName evidence="7">Orotidine 5'-phosphate decarboxylase</fullName>
        <ecNumber evidence="7">4.1.1.23</ecNumber>
    </recommendedName>
    <alternativeName>
        <fullName evidence="7">OMP decarboxylase</fullName>
        <shortName evidence="7">OMPDCase</shortName>
        <shortName evidence="7">OMPdecase</shortName>
    </alternativeName>
</protein>
<feature type="active site" description="For OMPdecase activity" evidence="8">
    <location>
        <position position="64"/>
    </location>
</feature>
<dbReference type="GO" id="GO:0005829">
    <property type="term" value="C:cytosol"/>
    <property type="evidence" value="ECO:0007669"/>
    <property type="project" value="TreeGrafter"/>
</dbReference>
<evidence type="ECO:0000256" key="6">
    <source>
        <dbReference type="ARBA" id="ARBA00049157"/>
    </source>
</evidence>
<dbReference type="GO" id="GO:0044205">
    <property type="term" value="P:'de novo' UMP biosynthetic process"/>
    <property type="evidence" value="ECO:0007669"/>
    <property type="project" value="UniProtKB-UniRule"/>
</dbReference>
<dbReference type="Proteomes" id="UP000176326">
    <property type="component" value="Unassembled WGS sequence"/>
</dbReference>
<name>A0A1G2ETT7_9BACT</name>
<dbReference type="NCBIfam" id="NF001273">
    <property type="entry name" value="PRK00230.1"/>
    <property type="match status" value="1"/>
</dbReference>
<comment type="subunit">
    <text evidence="7">Homodimer.</text>
</comment>
<evidence type="ECO:0000313" key="12">
    <source>
        <dbReference type="EMBL" id="OGZ29229.1"/>
    </source>
</evidence>